<accession>A0A0D2X4D1</accession>
<gene>
    <name evidence="10" type="ORF">CAOG_006252</name>
</gene>
<keyword evidence="8 9" id="KW-0472">Membrane</keyword>
<feature type="transmembrane region" description="Helical" evidence="9">
    <location>
        <begin position="270"/>
        <end position="292"/>
    </location>
</feature>
<evidence type="ECO:0000256" key="5">
    <source>
        <dbReference type="ARBA" id="ARBA00022729"/>
    </source>
</evidence>
<dbReference type="PANTHER" id="PTHR10766">
    <property type="entry name" value="TRANSMEMBRANE 9 SUPERFAMILY PROTEIN"/>
    <property type="match status" value="1"/>
</dbReference>
<feature type="transmembrane region" description="Helical" evidence="9">
    <location>
        <begin position="332"/>
        <end position="356"/>
    </location>
</feature>
<keyword evidence="7" id="KW-0333">Golgi apparatus</keyword>
<dbReference type="eggNOG" id="KOG1278">
    <property type="taxonomic scope" value="Eukaryota"/>
</dbReference>
<feature type="transmembrane region" description="Helical" evidence="9">
    <location>
        <begin position="526"/>
        <end position="554"/>
    </location>
</feature>
<protein>
    <recommendedName>
        <fullName evidence="9">Transmembrane 9 superfamily member</fullName>
    </recommendedName>
</protein>
<dbReference type="PANTHER" id="PTHR10766:SF55">
    <property type="entry name" value="TRANSMEMBRANE 9 SUPERFAMILY MEMBER 4"/>
    <property type="match status" value="1"/>
</dbReference>
<name>A0A0D2X4D1_CAPO3</name>
<feature type="transmembrane region" description="Helical" evidence="9">
    <location>
        <begin position="566"/>
        <end position="585"/>
    </location>
</feature>
<dbReference type="GO" id="GO:0005794">
    <property type="term" value="C:Golgi apparatus"/>
    <property type="evidence" value="ECO:0007669"/>
    <property type="project" value="UniProtKB-SubCell"/>
</dbReference>
<dbReference type="AlphaFoldDB" id="A0A0D2X4D1"/>
<evidence type="ECO:0000313" key="11">
    <source>
        <dbReference type="Proteomes" id="UP000008743"/>
    </source>
</evidence>
<keyword evidence="5 9" id="KW-0732">Signal</keyword>
<dbReference type="Pfam" id="PF02990">
    <property type="entry name" value="EMP70"/>
    <property type="match status" value="1"/>
</dbReference>
<dbReference type="Proteomes" id="UP000008743">
    <property type="component" value="Unassembled WGS sequence"/>
</dbReference>
<comment type="subcellular location">
    <subcellularLocation>
        <location evidence="2">Golgi apparatus</location>
    </subcellularLocation>
    <subcellularLocation>
        <location evidence="1">Membrane</location>
        <topology evidence="1">Multi-pass membrane protein</topology>
    </subcellularLocation>
</comment>
<evidence type="ECO:0000256" key="4">
    <source>
        <dbReference type="ARBA" id="ARBA00022692"/>
    </source>
</evidence>
<feature type="transmembrane region" description="Helical" evidence="9">
    <location>
        <begin position="497"/>
        <end position="520"/>
    </location>
</feature>
<evidence type="ECO:0000256" key="1">
    <source>
        <dbReference type="ARBA" id="ARBA00004141"/>
    </source>
</evidence>
<keyword evidence="4 9" id="KW-0812">Transmembrane</keyword>
<evidence type="ECO:0000256" key="2">
    <source>
        <dbReference type="ARBA" id="ARBA00004555"/>
    </source>
</evidence>
<feature type="transmembrane region" description="Helical" evidence="9">
    <location>
        <begin position="362"/>
        <end position="380"/>
    </location>
</feature>
<evidence type="ECO:0000313" key="10">
    <source>
        <dbReference type="EMBL" id="KJE95849.1"/>
    </source>
</evidence>
<evidence type="ECO:0000256" key="7">
    <source>
        <dbReference type="ARBA" id="ARBA00023034"/>
    </source>
</evidence>
<dbReference type="InterPro" id="IPR004240">
    <property type="entry name" value="EMP70"/>
</dbReference>
<dbReference type="EMBL" id="KE346370">
    <property type="protein sequence ID" value="KJE95849.1"/>
    <property type="molecule type" value="Genomic_DNA"/>
</dbReference>
<sequence>MVASSTVLLAVLVAVAALTPGHAVAFYLPGTNPREYQAKDPIDLSVVKLTSVHTQLPYEYYTLPFCTPPSQKRLAENIGEILGGDRIMASLYHVRMNENVEFQLLDCASKPMEYTAEQVDKFRVHIREEYRAHWLLDNLPAATVISKPGESLKYAMGFPIGHFEKSNGAVALYNHINIFVKVNKDETLGLMRVVGFEVAPQSISADGTEVDATTNKVVKISDRPLYLKTLEAGEKLKVYWTYSVTFIKSDTPWMSRWDTYLQMSDAQIHWYSIANSIAIVVFLSGIVALIMVRTLNRDIARYNDEEYQDAVEETGWKLVHGDIFRPPRRTSLLVACVGGGIQIFETLLVVITLAMMGFLSPAARGSMVSTGLGLFVLLGLPTGYYSARLYKTLKGQYWKSAALLTSVLFPGIIFSTYFFLNFFVYAKHSSGAIPLGTLFRLLAMWFGVSTPCVYLGAYFGFCCLRECLFPYESPVRTNQIPRQVPPAPWYMSWPVSVLLTGILPFGAVFIELFFVFSAMWENKSYYLFGILFVVFLILVVTSALITIVMIYFFLCNEDYHWWWRSFLLSSGMAFYVLLYAIFYYVTQLDITDAVSVMLFFGYAFIIVVTFWFLTGTVGFYAAYWFVTRIYSSVKID</sequence>
<dbReference type="GO" id="GO:0072657">
    <property type="term" value="P:protein localization to membrane"/>
    <property type="evidence" value="ECO:0007669"/>
    <property type="project" value="TreeGrafter"/>
</dbReference>
<evidence type="ECO:0000256" key="8">
    <source>
        <dbReference type="ARBA" id="ARBA00023136"/>
    </source>
</evidence>
<feature type="transmembrane region" description="Helical" evidence="9">
    <location>
        <begin position="401"/>
        <end position="426"/>
    </location>
</feature>
<reference evidence="11" key="1">
    <citation type="submission" date="2011-02" db="EMBL/GenBank/DDBJ databases">
        <title>The Genome Sequence of Capsaspora owczarzaki ATCC 30864.</title>
        <authorList>
            <person name="Russ C."/>
            <person name="Cuomo C."/>
            <person name="Burger G."/>
            <person name="Gray M.W."/>
            <person name="Holland P.W.H."/>
            <person name="King N."/>
            <person name="Lang F.B.F."/>
            <person name="Roger A.J."/>
            <person name="Ruiz-Trillo I."/>
            <person name="Young S.K."/>
            <person name="Zeng Q."/>
            <person name="Gargeya S."/>
            <person name="Alvarado L."/>
            <person name="Berlin A."/>
            <person name="Chapman S.B."/>
            <person name="Chen Z."/>
            <person name="Freedman E."/>
            <person name="Gellesch M."/>
            <person name="Goldberg J."/>
            <person name="Griggs A."/>
            <person name="Gujja S."/>
            <person name="Heilman E."/>
            <person name="Heiman D."/>
            <person name="Howarth C."/>
            <person name="Mehta T."/>
            <person name="Neiman D."/>
            <person name="Pearson M."/>
            <person name="Roberts A."/>
            <person name="Saif S."/>
            <person name="Shea T."/>
            <person name="Shenoy N."/>
            <person name="Sisk P."/>
            <person name="Stolte C."/>
            <person name="Sykes S."/>
            <person name="White J."/>
            <person name="Yandava C."/>
            <person name="Haas B."/>
            <person name="Nusbaum C."/>
            <person name="Birren B."/>
        </authorList>
    </citation>
    <scope>NUCLEOTIDE SEQUENCE</scope>
    <source>
        <strain evidence="11">ATCC 30864</strain>
    </source>
</reference>
<feature type="signal peptide" evidence="9">
    <location>
        <begin position="1"/>
        <end position="23"/>
    </location>
</feature>
<evidence type="ECO:0000256" key="9">
    <source>
        <dbReference type="RuleBase" id="RU363079"/>
    </source>
</evidence>
<organism evidence="10 11">
    <name type="scientific">Capsaspora owczarzaki (strain ATCC 30864)</name>
    <dbReference type="NCBI Taxonomy" id="595528"/>
    <lineage>
        <taxon>Eukaryota</taxon>
        <taxon>Filasterea</taxon>
        <taxon>Capsaspora</taxon>
    </lineage>
</organism>
<evidence type="ECO:0000256" key="3">
    <source>
        <dbReference type="ARBA" id="ARBA00005227"/>
    </source>
</evidence>
<feature type="transmembrane region" description="Helical" evidence="9">
    <location>
        <begin position="597"/>
        <end position="626"/>
    </location>
</feature>
<dbReference type="GO" id="GO:0016020">
    <property type="term" value="C:membrane"/>
    <property type="evidence" value="ECO:0007669"/>
    <property type="project" value="UniProtKB-SubCell"/>
</dbReference>
<keyword evidence="11" id="KW-1185">Reference proteome</keyword>
<comment type="similarity">
    <text evidence="3 9">Belongs to the nonaspanin (TM9SF) (TC 9.A.2) family.</text>
</comment>
<dbReference type="OrthoDB" id="1666796at2759"/>
<feature type="chain" id="PRO_5007354336" description="Transmembrane 9 superfamily member" evidence="9">
    <location>
        <begin position="24"/>
        <end position="636"/>
    </location>
</feature>
<feature type="transmembrane region" description="Helical" evidence="9">
    <location>
        <begin position="438"/>
        <end position="461"/>
    </location>
</feature>
<dbReference type="PhylomeDB" id="A0A0D2X4D1"/>
<evidence type="ECO:0000256" key="6">
    <source>
        <dbReference type="ARBA" id="ARBA00022989"/>
    </source>
</evidence>
<dbReference type="InParanoid" id="A0A0D2X4D1"/>
<keyword evidence="6 9" id="KW-1133">Transmembrane helix</keyword>
<proteinExistence type="inferred from homology"/>